<dbReference type="Gene3D" id="3.30.420.10">
    <property type="entry name" value="Ribonuclease H-like superfamily/Ribonuclease H"/>
    <property type="match status" value="1"/>
</dbReference>
<reference evidence="2" key="1">
    <citation type="submission" date="2018-05" db="EMBL/GenBank/DDBJ databases">
        <title>Draft genome of Mucuna pruriens seed.</title>
        <authorList>
            <person name="Nnadi N.E."/>
            <person name="Vos R."/>
            <person name="Hasami M.H."/>
            <person name="Devisetty U.K."/>
            <person name="Aguiy J.C."/>
        </authorList>
    </citation>
    <scope>NUCLEOTIDE SEQUENCE [LARGE SCALE GENOMIC DNA]</scope>
    <source>
        <strain evidence="2">JCA_2017</strain>
    </source>
</reference>
<evidence type="ECO:0000259" key="1">
    <source>
        <dbReference type="Pfam" id="PF13456"/>
    </source>
</evidence>
<dbReference type="PANTHER" id="PTHR46387">
    <property type="entry name" value="POLYNUCLEOTIDYL TRANSFERASE, RIBONUCLEASE H-LIKE SUPERFAMILY PROTEIN"/>
    <property type="match status" value="1"/>
</dbReference>
<protein>
    <recommendedName>
        <fullName evidence="1">RNase H type-1 domain-containing protein</fullName>
    </recommendedName>
</protein>
<dbReference type="GO" id="GO:0003676">
    <property type="term" value="F:nucleic acid binding"/>
    <property type="evidence" value="ECO:0007669"/>
    <property type="project" value="InterPro"/>
</dbReference>
<proteinExistence type="predicted"/>
<dbReference type="SUPFAM" id="SSF53098">
    <property type="entry name" value="Ribonuclease H-like"/>
    <property type="match status" value="1"/>
</dbReference>
<accession>A0A371I992</accession>
<dbReference type="Proteomes" id="UP000257109">
    <property type="component" value="Unassembled WGS sequence"/>
</dbReference>
<evidence type="ECO:0000313" key="3">
    <source>
        <dbReference type="Proteomes" id="UP000257109"/>
    </source>
</evidence>
<dbReference type="EMBL" id="QJKJ01000613">
    <property type="protein sequence ID" value="RDY11609.1"/>
    <property type="molecule type" value="Genomic_DNA"/>
</dbReference>
<dbReference type="InterPro" id="IPR012337">
    <property type="entry name" value="RNaseH-like_sf"/>
</dbReference>
<dbReference type="Pfam" id="PF13456">
    <property type="entry name" value="RVT_3"/>
    <property type="match status" value="1"/>
</dbReference>
<name>A0A371I992_MUCPR</name>
<organism evidence="2 3">
    <name type="scientific">Mucuna pruriens</name>
    <name type="common">Velvet bean</name>
    <name type="synonym">Dolichos pruriens</name>
    <dbReference type="NCBI Taxonomy" id="157652"/>
    <lineage>
        <taxon>Eukaryota</taxon>
        <taxon>Viridiplantae</taxon>
        <taxon>Streptophyta</taxon>
        <taxon>Embryophyta</taxon>
        <taxon>Tracheophyta</taxon>
        <taxon>Spermatophyta</taxon>
        <taxon>Magnoliopsida</taxon>
        <taxon>eudicotyledons</taxon>
        <taxon>Gunneridae</taxon>
        <taxon>Pentapetalae</taxon>
        <taxon>rosids</taxon>
        <taxon>fabids</taxon>
        <taxon>Fabales</taxon>
        <taxon>Fabaceae</taxon>
        <taxon>Papilionoideae</taxon>
        <taxon>50 kb inversion clade</taxon>
        <taxon>NPAAA clade</taxon>
        <taxon>indigoferoid/millettioid clade</taxon>
        <taxon>Phaseoleae</taxon>
        <taxon>Mucuna</taxon>
    </lineage>
</organism>
<feature type="domain" description="RNase H type-1" evidence="1">
    <location>
        <begin position="7"/>
        <end position="67"/>
    </location>
</feature>
<comment type="caution">
    <text evidence="2">The sequence shown here is derived from an EMBL/GenBank/DDBJ whole genome shotgun (WGS) entry which is preliminary data.</text>
</comment>
<keyword evidence="3" id="KW-1185">Reference proteome</keyword>
<evidence type="ECO:0000313" key="2">
    <source>
        <dbReference type="EMBL" id="RDY11609.1"/>
    </source>
</evidence>
<dbReference type="PANTHER" id="PTHR46387:SF5">
    <property type="entry name" value="DNA POLYMERASE (REVERSE TRANSCRIPTASE), RIBONUCLEASE H, PUTATIVE-RELATED"/>
    <property type="match status" value="1"/>
</dbReference>
<gene>
    <name evidence="2" type="ORF">CR513_03711</name>
</gene>
<dbReference type="InterPro" id="IPR002156">
    <property type="entry name" value="RNaseH_domain"/>
</dbReference>
<dbReference type="AlphaFoldDB" id="A0A371I992"/>
<dbReference type="GO" id="GO:0004523">
    <property type="term" value="F:RNA-DNA hybrid ribonuclease activity"/>
    <property type="evidence" value="ECO:0007669"/>
    <property type="project" value="InterPro"/>
</dbReference>
<dbReference type="OrthoDB" id="1432522at2759"/>
<feature type="non-terminal residue" evidence="2">
    <location>
        <position position="1"/>
    </location>
</feature>
<sequence length="67" mass="8016">MAEYEACAMGHQVKALRVFDDSTLVIYQLHGEWETCDVKLIPYHNYVMEMCEQFDKITFHYIPRNEN</sequence>
<dbReference type="InterPro" id="IPR036397">
    <property type="entry name" value="RNaseH_sf"/>
</dbReference>